<evidence type="ECO:0000256" key="4">
    <source>
        <dbReference type="RuleBase" id="RU004383"/>
    </source>
</evidence>
<dbReference type="AlphaFoldDB" id="A0A1Y2LXK0"/>
<evidence type="ECO:0000256" key="1">
    <source>
        <dbReference type="ARBA" id="ARBA00009680"/>
    </source>
</evidence>
<evidence type="ECO:0000256" key="3">
    <source>
        <dbReference type="ARBA" id="ARBA00023274"/>
    </source>
</evidence>
<keyword evidence="2" id="KW-0689">Ribosomal protein</keyword>
<organism evidence="6 7">
    <name type="scientific">Epicoccum nigrum</name>
    <name type="common">Soil fungus</name>
    <name type="synonym">Epicoccum purpurascens</name>
    <dbReference type="NCBI Taxonomy" id="105696"/>
    <lineage>
        <taxon>Eukaryota</taxon>
        <taxon>Fungi</taxon>
        <taxon>Dikarya</taxon>
        <taxon>Ascomycota</taxon>
        <taxon>Pezizomycotina</taxon>
        <taxon>Dothideomycetes</taxon>
        <taxon>Pleosporomycetidae</taxon>
        <taxon>Pleosporales</taxon>
        <taxon>Pleosporineae</taxon>
        <taxon>Didymellaceae</taxon>
        <taxon>Epicoccum</taxon>
    </lineage>
</organism>
<dbReference type="InterPro" id="IPR012678">
    <property type="entry name" value="Ribosomal_uL23/eL15/eS24_sf"/>
</dbReference>
<evidence type="ECO:0000256" key="5">
    <source>
        <dbReference type="SAM" id="MobiDB-lite"/>
    </source>
</evidence>
<dbReference type="EMBL" id="KZ107846">
    <property type="protein sequence ID" value="OSS48392.1"/>
    <property type="molecule type" value="Genomic_DNA"/>
</dbReference>
<keyword evidence="3" id="KW-0687">Ribonucleoprotein</keyword>
<sequence length="165" mass="19031">MLFQMRASCVTNTAHRQQKVRFRQVESPTSNMADSQVTLRTRKFIRNPLLGRRQMVVDVLHPNRANVSKDELRGKLGELYKAKKDDVSVFGFKTHFGGGKSTGFALIYDSAEAMKKFEPRYRLVRYGMATKVEKASRQQRKQRKNRMKEFRGTAKTKGGAKKDKK</sequence>
<accession>A0A1Y2LXK0</accession>
<dbReference type="STRING" id="105696.A0A1Y2LXK0"/>
<dbReference type="FunFam" id="3.30.70.3370:FF:000001">
    <property type="entry name" value="40S ribosomal protein S24"/>
    <property type="match status" value="1"/>
</dbReference>
<evidence type="ECO:0000313" key="6">
    <source>
        <dbReference type="EMBL" id="OSS48392.1"/>
    </source>
</evidence>
<dbReference type="SMR" id="A0A1Y2LXK0"/>
<dbReference type="GO" id="GO:0003735">
    <property type="term" value="F:structural constituent of ribosome"/>
    <property type="evidence" value="ECO:0007669"/>
    <property type="project" value="InterPro"/>
</dbReference>
<proteinExistence type="inferred from homology"/>
<dbReference type="HAMAP" id="MF_00545">
    <property type="entry name" value="Ribosomal_eS24"/>
    <property type="match status" value="1"/>
</dbReference>
<dbReference type="Proteomes" id="UP000193240">
    <property type="component" value="Unassembled WGS sequence"/>
</dbReference>
<dbReference type="PROSITE" id="PS00529">
    <property type="entry name" value="RIBOSOMAL_S24E"/>
    <property type="match status" value="1"/>
</dbReference>
<name>A0A1Y2LXK0_EPING</name>
<feature type="region of interest" description="Disordered" evidence="5">
    <location>
        <begin position="132"/>
        <end position="165"/>
    </location>
</feature>
<reference evidence="6 7" key="1">
    <citation type="journal article" date="2017" name="Genome Announc.">
        <title>Genome sequence of the saprophytic ascomycete Epicoccum nigrum ICMP 19927 strain isolated from New Zealand.</title>
        <authorList>
            <person name="Fokin M."/>
            <person name="Fleetwood D."/>
            <person name="Weir B.S."/>
            <person name="Villas-Boas S.G."/>
        </authorList>
    </citation>
    <scope>NUCLEOTIDE SEQUENCE [LARGE SCALE GENOMIC DNA]</scope>
    <source>
        <strain evidence="6 7">ICMP 19927</strain>
    </source>
</reference>
<dbReference type="OMA" id="IRVKKYM"/>
<dbReference type="InParanoid" id="A0A1Y2LXK0"/>
<dbReference type="PANTHER" id="PTHR10496">
    <property type="entry name" value="40S RIBOSOMAL PROTEIN S24"/>
    <property type="match status" value="1"/>
</dbReference>
<dbReference type="GO" id="GO:0006412">
    <property type="term" value="P:translation"/>
    <property type="evidence" value="ECO:0007669"/>
    <property type="project" value="InterPro"/>
</dbReference>
<evidence type="ECO:0000313" key="7">
    <source>
        <dbReference type="Proteomes" id="UP000193240"/>
    </source>
</evidence>
<dbReference type="InterPro" id="IPR001976">
    <property type="entry name" value="Ribosomal_eS24"/>
</dbReference>
<dbReference type="Gene3D" id="3.30.70.3370">
    <property type="match status" value="1"/>
</dbReference>
<comment type="similarity">
    <text evidence="1 4">Belongs to the eukaryotic ribosomal protein eS24 family.</text>
</comment>
<dbReference type="GO" id="GO:1990904">
    <property type="term" value="C:ribonucleoprotein complex"/>
    <property type="evidence" value="ECO:0007669"/>
    <property type="project" value="UniProtKB-KW"/>
</dbReference>
<evidence type="ECO:0000256" key="2">
    <source>
        <dbReference type="ARBA" id="ARBA00022980"/>
    </source>
</evidence>
<dbReference type="GO" id="GO:0005840">
    <property type="term" value="C:ribosome"/>
    <property type="evidence" value="ECO:0007669"/>
    <property type="project" value="UniProtKB-KW"/>
</dbReference>
<protein>
    <recommendedName>
        <fullName evidence="4">40S ribosomal protein S24</fullName>
    </recommendedName>
</protein>
<gene>
    <name evidence="6" type="ORF">B5807_07783</name>
</gene>
<dbReference type="Pfam" id="PF01282">
    <property type="entry name" value="Ribosomal_S24e"/>
    <property type="match status" value="1"/>
</dbReference>
<feature type="compositionally biased region" description="Basic residues" evidence="5">
    <location>
        <begin position="137"/>
        <end position="146"/>
    </location>
</feature>
<dbReference type="SUPFAM" id="SSF54189">
    <property type="entry name" value="Ribosomal proteins S24e, L23 and L15e"/>
    <property type="match status" value="1"/>
</dbReference>
<keyword evidence="7" id="KW-1185">Reference proteome</keyword>
<dbReference type="InterPro" id="IPR018098">
    <property type="entry name" value="Ribosomal_eS24_CS"/>
</dbReference>
<dbReference type="InterPro" id="IPR053709">
    <property type="entry name" value="eRP_eS24_sf"/>
</dbReference>
<dbReference type="FunCoup" id="A0A1Y2LXK0">
    <property type="interactions" value="1085"/>
</dbReference>